<proteinExistence type="predicted"/>
<sequence length="317" mass="35887">MSQRKFVELWYFTPEAYAEAKEQRSNVESNRFELAADDERKGAATFTLVGTHSTKPSSNAVPDAMLTWAQISRAKSAFLNALPIGNYSSEYIAMFAGFYTNMDMHEELQKPKGDLVMAQYHADMRRAWFAAYEDGEPFDLAVISAEALQLSREEVRNKAHERALAELGTAKKQQQATTNNLQSNPSQSSPKKSDLKSRRVTPYTSPQKKKAPEPEFQRSFRSVDHPTLQRCHRCLGRDPHFVRKCSRTSIWNNSRKVICDWNEKSYLEICEGIHKGLELCADWQRTNGCTNRGHTEKHRCSGCASTNHGANGCPDGE</sequence>
<evidence type="ECO:0000313" key="3">
    <source>
        <dbReference type="Proteomes" id="UP001163850"/>
    </source>
</evidence>
<dbReference type="Proteomes" id="UP001163850">
    <property type="component" value="Unassembled WGS sequence"/>
</dbReference>
<feature type="compositionally biased region" description="Low complexity" evidence="1">
    <location>
        <begin position="180"/>
        <end position="190"/>
    </location>
</feature>
<name>A0AA38UV91_9AGAR</name>
<feature type="region of interest" description="Disordered" evidence="1">
    <location>
        <begin position="168"/>
        <end position="221"/>
    </location>
</feature>
<feature type="compositionally biased region" description="Basic and acidic residues" evidence="1">
    <location>
        <begin position="210"/>
        <end position="221"/>
    </location>
</feature>
<accession>A0AA38UV91</accession>
<evidence type="ECO:0000256" key="1">
    <source>
        <dbReference type="SAM" id="MobiDB-lite"/>
    </source>
</evidence>
<organism evidence="2 3">
    <name type="scientific">Lentinula detonsa</name>
    <dbReference type="NCBI Taxonomy" id="2804962"/>
    <lineage>
        <taxon>Eukaryota</taxon>
        <taxon>Fungi</taxon>
        <taxon>Dikarya</taxon>
        <taxon>Basidiomycota</taxon>
        <taxon>Agaricomycotina</taxon>
        <taxon>Agaricomycetes</taxon>
        <taxon>Agaricomycetidae</taxon>
        <taxon>Agaricales</taxon>
        <taxon>Marasmiineae</taxon>
        <taxon>Omphalotaceae</taxon>
        <taxon>Lentinula</taxon>
    </lineage>
</organism>
<protein>
    <submittedName>
        <fullName evidence="2">Uncharacterized protein</fullName>
    </submittedName>
</protein>
<evidence type="ECO:0000313" key="2">
    <source>
        <dbReference type="EMBL" id="KAJ3985632.1"/>
    </source>
</evidence>
<reference evidence="2" key="1">
    <citation type="submission" date="2022-08" db="EMBL/GenBank/DDBJ databases">
        <authorList>
            <consortium name="DOE Joint Genome Institute"/>
            <person name="Min B."/>
            <person name="Riley R."/>
            <person name="Sierra-Patev S."/>
            <person name="Naranjo-Ortiz M."/>
            <person name="Looney B."/>
            <person name="Konkel Z."/>
            <person name="Slot J.C."/>
            <person name="Sakamoto Y."/>
            <person name="Steenwyk J.L."/>
            <person name="Rokas A."/>
            <person name="Carro J."/>
            <person name="Camarero S."/>
            <person name="Ferreira P."/>
            <person name="Molpeceres G."/>
            <person name="Ruiz-Duenas F.J."/>
            <person name="Serrano A."/>
            <person name="Henrissat B."/>
            <person name="Drula E."/>
            <person name="Hughes K.W."/>
            <person name="Mata J.L."/>
            <person name="Ishikawa N.K."/>
            <person name="Vargas-Isla R."/>
            <person name="Ushijima S."/>
            <person name="Smith C.A."/>
            <person name="Ahrendt S."/>
            <person name="Andreopoulos W."/>
            <person name="He G."/>
            <person name="Labutti K."/>
            <person name="Lipzen A."/>
            <person name="Ng V."/>
            <person name="Sandor L."/>
            <person name="Barry K."/>
            <person name="Martinez A.T."/>
            <person name="Xiao Y."/>
            <person name="Gibbons J.G."/>
            <person name="Terashima K."/>
            <person name="Hibbett D.S."/>
            <person name="Grigoriev I.V."/>
        </authorList>
    </citation>
    <scope>NUCLEOTIDE SEQUENCE</scope>
    <source>
        <strain evidence="2">TFB7829</strain>
    </source>
</reference>
<dbReference type="EMBL" id="MU801958">
    <property type="protein sequence ID" value="KAJ3985632.1"/>
    <property type="molecule type" value="Genomic_DNA"/>
</dbReference>
<dbReference type="AlphaFoldDB" id="A0AA38UV91"/>
<gene>
    <name evidence="2" type="ORF">F5890DRAFT_1125799</name>
</gene>
<comment type="caution">
    <text evidence="2">The sequence shown here is derived from an EMBL/GenBank/DDBJ whole genome shotgun (WGS) entry which is preliminary data.</text>
</comment>